<accession>A0A0F0GDJ5</accession>
<name>A0A0F0GDJ5_LENAE</name>
<dbReference type="PATRIC" id="fig|68170.10.peg.1553"/>
<protein>
    <submittedName>
        <fullName evidence="1">Uncharacterized protein</fullName>
    </submittedName>
</protein>
<dbReference type="EMBL" id="JYJG01000433">
    <property type="protein sequence ID" value="KJK36212.1"/>
    <property type="molecule type" value="Genomic_DNA"/>
</dbReference>
<dbReference type="RefSeq" id="WP_045317450.1">
    <property type="nucleotide sequence ID" value="NZ_JYJG01000433.1"/>
</dbReference>
<dbReference type="OrthoDB" id="3349511at2"/>
<reference evidence="1 2" key="1">
    <citation type="submission" date="2015-02" db="EMBL/GenBank/DDBJ databases">
        <authorList>
            <person name="Ju K.-S."/>
            <person name="Doroghazi J.R."/>
            <person name="Metcalf W."/>
        </authorList>
    </citation>
    <scope>NUCLEOTIDE SEQUENCE [LARGE SCALE GENOMIC DNA]</scope>
    <source>
        <strain evidence="1 2">NRRL B-16140</strain>
    </source>
</reference>
<gene>
    <name evidence="1" type="ORF">UK23_42250</name>
</gene>
<dbReference type="Proteomes" id="UP000033393">
    <property type="component" value="Unassembled WGS sequence"/>
</dbReference>
<dbReference type="AlphaFoldDB" id="A0A0F0GDJ5"/>
<proteinExistence type="predicted"/>
<sequence length="249" mass="27956">MKQCINCMTRLPRKEVTEVAWCALCTPCLQVVSDQMKLLHDRPGGADVQIYQCGWCGVARSCGVGWRTRCLVCLDDRSVPDPAVQKIARRLELDGTWRENSELIAALTVKIRLAKYFQPGWTVLATDMHGLPWTAFRWLTKSHGTWGCNAETGEVARLKHSRGEENLLYLVRYGKVLKFGRGNAERVGGHLSLGAVPVLVLSASRQDVTVARDRLKRLHRTEMVSQRTPVDLFAVLPDGQDVTDQFPRS</sequence>
<evidence type="ECO:0000313" key="2">
    <source>
        <dbReference type="Proteomes" id="UP000033393"/>
    </source>
</evidence>
<dbReference type="eggNOG" id="ENOG5031ZM3">
    <property type="taxonomic scope" value="Bacteria"/>
</dbReference>
<evidence type="ECO:0000313" key="1">
    <source>
        <dbReference type="EMBL" id="KJK36212.1"/>
    </source>
</evidence>
<comment type="caution">
    <text evidence="1">The sequence shown here is derived from an EMBL/GenBank/DDBJ whole genome shotgun (WGS) entry which is preliminary data.</text>
</comment>
<dbReference type="STRING" id="68170.GCA_000974445_08848"/>
<keyword evidence="2" id="KW-1185">Reference proteome</keyword>
<organism evidence="1 2">
    <name type="scientific">Lentzea aerocolonigenes</name>
    <name type="common">Lechevalieria aerocolonigenes</name>
    <name type="synonym">Saccharothrix aerocolonigenes</name>
    <dbReference type="NCBI Taxonomy" id="68170"/>
    <lineage>
        <taxon>Bacteria</taxon>
        <taxon>Bacillati</taxon>
        <taxon>Actinomycetota</taxon>
        <taxon>Actinomycetes</taxon>
        <taxon>Pseudonocardiales</taxon>
        <taxon>Pseudonocardiaceae</taxon>
        <taxon>Lentzea</taxon>
    </lineage>
</organism>